<name>A0A5S9M2S1_BACIA</name>
<dbReference type="Proteomes" id="UP000464658">
    <property type="component" value="Chromosome"/>
</dbReference>
<gene>
    <name evidence="1" type="ORF">BsIDN1_06260</name>
</gene>
<proteinExistence type="predicted"/>
<dbReference type="EMBL" id="AP021906">
    <property type="protein sequence ID" value="BBP87008.1"/>
    <property type="molecule type" value="Genomic_DNA"/>
</dbReference>
<accession>A0A5S9M2S1</accession>
<sequence length="54" mass="5803">MSITEGVKRTSEHSQQVAGLTEEQFAAMEEVTASSEALAHLAGDLKAMVSQFHI</sequence>
<dbReference type="Gene3D" id="1.10.287.950">
    <property type="entry name" value="Methyl-accepting chemotaxis protein"/>
    <property type="match status" value="1"/>
</dbReference>
<evidence type="ECO:0000313" key="1">
    <source>
        <dbReference type="EMBL" id="BBP87008.1"/>
    </source>
</evidence>
<evidence type="ECO:0000313" key="2">
    <source>
        <dbReference type="Proteomes" id="UP000464658"/>
    </source>
</evidence>
<dbReference type="SUPFAM" id="SSF58104">
    <property type="entry name" value="Methyl-accepting chemotaxis protein (MCP) signaling domain"/>
    <property type="match status" value="1"/>
</dbReference>
<evidence type="ECO:0008006" key="3">
    <source>
        <dbReference type="Google" id="ProtNLM"/>
    </source>
</evidence>
<reference evidence="1 2" key="1">
    <citation type="submission" date="2019-12" db="EMBL/GenBank/DDBJ databases">
        <title>Full genome sequence of a Bacillus safensis strain isolated from commercially available natto in Indonesia.</title>
        <authorList>
            <person name="Yoshida M."/>
            <person name="Uomi M."/>
            <person name="Waturangi D."/>
            <person name="Ekaputri J.J."/>
            <person name="Setiamarga D.H.E."/>
        </authorList>
    </citation>
    <scope>NUCLEOTIDE SEQUENCE [LARGE SCALE GENOMIC DNA]</scope>
    <source>
        <strain evidence="1 2">IDN1</strain>
    </source>
</reference>
<dbReference type="AlphaFoldDB" id="A0A5S9M2S1"/>
<organism evidence="1 2">
    <name type="scientific">Bacillus safensis</name>
    <dbReference type="NCBI Taxonomy" id="561879"/>
    <lineage>
        <taxon>Bacteria</taxon>
        <taxon>Bacillati</taxon>
        <taxon>Bacillota</taxon>
        <taxon>Bacilli</taxon>
        <taxon>Bacillales</taxon>
        <taxon>Bacillaceae</taxon>
        <taxon>Bacillus</taxon>
    </lineage>
</organism>
<protein>
    <recommendedName>
        <fullName evidence="3">Methyl-accepting transducer domain-containing protein</fullName>
    </recommendedName>
</protein>